<dbReference type="Proteomes" id="UP000593574">
    <property type="component" value="Unassembled WGS sequence"/>
</dbReference>
<accession>A0A7J8ZNL8</accession>
<gene>
    <name evidence="1" type="ORF">Golax_012004</name>
</gene>
<keyword evidence="2" id="KW-1185">Reference proteome</keyword>
<reference evidence="1 2" key="1">
    <citation type="journal article" date="2019" name="Genome Biol. Evol.">
        <title>Insights into the evolution of the New World diploid cottons (Gossypium, subgenus Houzingenia) based on genome sequencing.</title>
        <authorList>
            <person name="Grover C.E."/>
            <person name="Arick M.A. 2nd"/>
            <person name="Thrash A."/>
            <person name="Conover J.L."/>
            <person name="Sanders W.S."/>
            <person name="Peterson D.G."/>
            <person name="Frelichowski J.E."/>
            <person name="Scheffler J.A."/>
            <person name="Scheffler B.E."/>
            <person name="Wendel J.F."/>
        </authorList>
    </citation>
    <scope>NUCLEOTIDE SEQUENCE [LARGE SCALE GENOMIC DNA]</scope>
    <source>
        <strain evidence="1">4</strain>
        <tissue evidence="1">Leaf</tissue>
    </source>
</reference>
<comment type="caution">
    <text evidence="1">The sequence shown here is derived from an EMBL/GenBank/DDBJ whole genome shotgun (WGS) entry which is preliminary data.</text>
</comment>
<organism evidence="1 2">
    <name type="scientific">Gossypium laxum</name>
    <dbReference type="NCBI Taxonomy" id="34288"/>
    <lineage>
        <taxon>Eukaryota</taxon>
        <taxon>Viridiplantae</taxon>
        <taxon>Streptophyta</taxon>
        <taxon>Embryophyta</taxon>
        <taxon>Tracheophyta</taxon>
        <taxon>Spermatophyta</taxon>
        <taxon>Magnoliopsida</taxon>
        <taxon>eudicotyledons</taxon>
        <taxon>Gunneridae</taxon>
        <taxon>Pentapetalae</taxon>
        <taxon>rosids</taxon>
        <taxon>malvids</taxon>
        <taxon>Malvales</taxon>
        <taxon>Malvaceae</taxon>
        <taxon>Malvoideae</taxon>
        <taxon>Gossypium</taxon>
    </lineage>
</organism>
<name>A0A7J8ZNL8_9ROSI</name>
<protein>
    <submittedName>
        <fullName evidence="1">Uncharacterized protein</fullName>
    </submittedName>
</protein>
<evidence type="ECO:0000313" key="2">
    <source>
        <dbReference type="Proteomes" id="UP000593574"/>
    </source>
</evidence>
<dbReference type="EMBL" id="JABEZV010000006">
    <property type="protein sequence ID" value="MBA0712934.1"/>
    <property type="molecule type" value="Genomic_DNA"/>
</dbReference>
<dbReference type="AlphaFoldDB" id="A0A7J8ZNL8"/>
<evidence type="ECO:0000313" key="1">
    <source>
        <dbReference type="EMBL" id="MBA0712934.1"/>
    </source>
</evidence>
<sequence length="40" mass="4826">MSRVKFHKKLQFSRREMTLFRLKRVTTILYVVSQVTVKVA</sequence>
<proteinExistence type="predicted"/>